<proteinExistence type="predicted"/>
<dbReference type="AlphaFoldDB" id="A0A923E9W0"/>
<evidence type="ECO:0000313" key="2">
    <source>
        <dbReference type="EMBL" id="MBC2396560.1"/>
    </source>
</evidence>
<sequence>MISTISKKIIPFLLVSFISLNITACTNKTTPPPSDTGNKTVEKTNDLSSRADKIAKELITIKGIKSANVVISEERALVGVNLDEKAEGTLTDNLKNEVDKKVKSVDPKIKTVAVSADPDVIQRITNVGKGINEGKPLSEFGNEIEEIFRRIMPK</sequence>
<dbReference type="NCBIfam" id="TIGR02898">
    <property type="entry name" value="spore_YhcN_YlaJ"/>
    <property type="match status" value="1"/>
</dbReference>
<dbReference type="EMBL" id="JAAZWO010000002">
    <property type="protein sequence ID" value="MBC2396560.1"/>
    <property type="molecule type" value="Genomic_DNA"/>
</dbReference>
<dbReference type="Proteomes" id="UP000563151">
    <property type="component" value="Unassembled WGS sequence"/>
</dbReference>
<gene>
    <name evidence="2" type="ORF">HGG79_02035</name>
</gene>
<protein>
    <submittedName>
        <fullName evidence="2">YhcN/YlaJ family sporulation lipoprotein</fullName>
    </submittedName>
</protein>
<reference evidence="2 3" key="1">
    <citation type="submission" date="2020-04" db="EMBL/GenBank/DDBJ databases">
        <title>Genomic insights into acetone-butanol-ethanol (ABE) fermentation by sequencing solventogenic clostridia strains.</title>
        <authorList>
            <person name="Brown S."/>
        </authorList>
    </citation>
    <scope>NUCLEOTIDE SEQUENCE [LARGE SCALE GENOMIC DNA]</scope>
    <source>
        <strain evidence="2 3">DJ011</strain>
    </source>
</reference>
<keyword evidence="1" id="KW-0732">Signal</keyword>
<dbReference type="InterPro" id="IPR014247">
    <property type="entry name" value="Spore_lipoprot_YhcN/YlaJ"/>
</dbReference>
<keyword evidence="3" id="KW-1185">Reference proteome</keyword>
<organism evidence="2 3">
    <name type="scientific">Clostridium tetanomorphum</name>
    <dbReference type="NCBI Taxonomy" id="1553"/>
    <lineage>
        <taxon>Bacteria</taxon>
        <taxon>Bacillati</taxon>
        <taxon>Bacillota</taxon>
        <taxon>Clostridia</taxon>
        <taxon>Eubacteriales</taxon>
        <taxon>Clostridiaceae</taxon>
        <taxon>Clostridium</taxon>
    </lineage>
</organism>
<evidence type="ECO:0000256" key="1">
    <source>
        <dbReference type="SAM" id="SignalP"/>
    </source>
</evidence>
<dbReference type="GO" id="GO:0030435">
    <property type="term" value="P:sporulation resulting in formation of a cellular spore"/>
    <property type="evidence" value="ECO:0007669"/>
    <property type="project" value="InterPro"/>
</dbReference>
<dbReference type="InterPro" id="IPR019076">
    <property type="entry name" value="Spore_lipoprot_YhcN/YlaJ-like"/>
</dbReference>
<comment type="caution">
    <text evidence="2">The sequence shown here is derived from an EMBL/GenBank/DDBJ whole genome shotgun (WGS) entry which is preliminary data.</text>
</comment>
<dbReference type="Pfam" id="PF09580">
    <property type="entry name" value="Spore_YhcN_YlaJ"/>
    <property type="match status" value="1"/>
</dbReference>
<evidence type="ECO:0000313" key="3">
    <source>
        <dbReference type="Proteomes" id="UP000563151"/>
    </source>
</evidence>
<keyword evidence="2" id="KW-0449">Lipoprotein</keyword>
<dbReference type="RefSeq" id="WP_035148659.1">
    <property type="nucleotide sequence ID" value="NZ_JAAZWO010000002.1"/>
</dbReference>
<accession>A0A923E9W0</accession>
<feature type="signal peptide" evidence="1">
    <location>
        <begin position="1"/>
        <end position="24"/>
    </location>
</feature>
<name>A0A923E9W0_CLOTT</name>
<feature type="chain" id="PRO_5037962434" evidence="1">
    <location>
        <begin position="25"/>
        <end position="154"/>
    </location>
</feature>